<organism evidence="16 17">
    <name type="scientific">Phaeospirillum tilakii</name>
    <dbReference type="NCBI Taxonomy" id="741673"/>
    <lineage>
        <taxon>Bacteria</taxon>
        <taxon>Pseudomonadati</taxon>
        <taxon>Pseudomonadota</taxon>
        <taxon>Alphaproteobacteria</taxon>
        <taxon>Rhodospirillales</taxon>
        <taxon>Rhodospirillaceae</taxon>
        <taxon>Phaeospirillum</taxon>
    </lineage>
</organism>
<keyword evidence="9 13" id="KW-0630">Potassium</keyword>
<feature type="transmembrane region" description="Helical" evidence="13">
    <location>
        <begin position="159"/>
        <end position="177"/>
    </location>
</feature>
<keyword evidence="8 13" id="KW-0769">Symport</keyword>
<dbReference type="InterPro" id="IPR003855">
    <property type="entry name" value="K+_transporter"/>
</dbReference>
<keyword evidence="4 13" id="KW-1003">Cell membrane</keyword>
<feature type="domain" description="K+ potassium transporter integral membrane" evidence="14">
    <location>
        <begin position="32"/>
        <end position="483"/>
    </location>
</feature>
<comment type="similarity">
    <text evidence="2 13">Belongs to the HAK/KUP transporter (TC 2.A.72) family.</text>
</comment>
<dbReference type="Pfam" id="PF22776">
    <property type="entry name" value="K_trans_C"/>
    <property type="match status" value="1"/>
</dbReference>
<reference evidence="17" key="1">
    <citation type="journal article" date="2019" name="Int. J. Syst. Evol. Microbiol.">
        <title>The Global Catalogue of Microorganisms (GCM) 10K type strain sequencing project: providing services to taxonomists for standard genome sequencing and annotation.</title>
        <authorList>
            <consortium name="The Broad Institute Genomics Platform"/>
            <consortium name="The Broad Institute Genome Sequencing Center for Infectious Disease"/>
            <person name="Wu L."/>
            <person name="Ma J."/>
        </authorList>
    </citation>
    <scope>NUCLEOTIDE SEQUENCE [LARGE SCALE GENOMIC DNA]</scope>
    <source>
        <strain evidence="17">KCTC 15012</strain>
    </source>
</reference>
<protein>
    <recommendedName>
        <fullName evidence="13">Probable potassium transport system protein Kup</fullName>
    </recommendedName>
</protein>
<feature type="transmembrane region" description="Helical" evidence="13">
    <location>
        <begin position="362"/>
        <end position="380"/>
    </location>
</feature>
<evidence type="ECO:0000256" key="8">
    <source>
        <dbReference type="ARBA" id="ARBA00022847"/>
    </source>
</evidence>
<comment type="catalytic activity">
    <reaction evidence="13">
        <text>K(+)(in) + H(+)(in) = K(+)(out) + H(+)(out)</text>
        <dbReference type="Rhea" id="RHEA:28490"/>
        <dbReference type="ChEBI" id="CHEBI:15378"/>
        <dbReference type="ChEBI" id="CHEBI:29103"/>
    </reaction>
</comment>
<keyword evidence="7 13" id="KW-0812">Transmembrane</keyword>
<dbReference type="InterPro" id="IPR053951">
    <property type="entry name" value="K_trans_N"/>
</dbReference>
<evidence type="ECO:0000313" key="17">
    <source>
        <dbReference type="Proteomes" id="UP001597296"/>
    </source>
</evidence>
<accession>A0ABW5C8A6</accession>
<feature type="transmembrane region" description="Helical" evidence="13">
    <location>
        <begin position="305"/>
        <end position="331"/>
    </location>
</feature>
<comment type="caution">
    <text evidence="16">The sequence shown here is derived from an EMBL/GenBank/DDBJ whole genome shotgun (WGS) entry which is preliminary data.</text>
</comment>
<feature type="transmembrane region" description="Helical" evidence="13">
    <location>
        <begin position="443"/>
        <end position="460"/>
    </location>
</feature>
<sequence length="643" mass="68137">MSPAAPDPAAVPPPAAASSAVAPSRARLAALSLAALGVVYGDIGTSPLYALRACFGPALGVAPTPDNVLGVTSLVIWALLLVVSLKYVGLVLRADNRGEGGILALLALALRAVGPRASAGLLMALGLTGAGLFFGDGMITPAMSVLSAVEGLEVESPAFASAVLPLTLVILVGLFMLQSRGSERVGRLFGPVMVVWFVVIGLLGAVQIVQQPTIVAAFDPRLGVMFLIHHGWAAFAVLGAVVLAVTGAEALYADIGHFGRTAIRLVWSLLVLPALLLNYLGQAALLLDNPGAAENPFFLLVPDWAVLPMVLLAMAATVIASQAVISGVFSLSRQAMQLGYSPRLAIRHTSDEEEGQVYVPRANWWLLTGVIVLVVGFGSSNALASAYGVAVTGTMVATTVLVMVVARLSWGWPLALCLGLGGVILAIDLAFFGANLLKLGSGGWFPLVVGAGMLLLMGTWRKGRAILTRRLAEGALTLDQFIAQQKDSKGVIRVDGTAVYMTSASSVVPLALLHNLKHNRALHRRIIFLTVLVEDIPRVHGRDRIEVVALAEGFYRLILRYGFVQEPDVPKALRLCKALGLDFDLMDTSFFLGHETIVSGDRHEMPEWRERLFVVMSRSAVSATEFFRIPPGRVVELGAQIRL</sequence>
<evidence type="ECO:0000256" key="2">
    <source>
        <dbReference type="ARBA" id="ARBA00007019"/>
    </source>
</evidence>
<dbReference type="Proteomes" id="UP001597296">
    <property type="component" value="Unassembled WGS sequence"/>
</dbReference>
<proteinExistence type="inferred from homology"/>
<evidence type="ECO:0000256" key="4">
    <source>
        <dbReference type="ARBA" id="ARBA00022475"/>
    </source>
</evidence>
<evidence type="ECO:0000256" key="10">
    <source>
        <dbReference type="ARBA" id="ARBA00022989"/>
    </source>
</evidence>
<keyword evidence="3 13" id="KW-0813">Transport</keyword>
<feature type="transmembrane region" description="Helical" evidence="13">
    <location>
        <begin position="28"/>
        <end position="49"/>
    </location>
</feature>
<evidence type="ECO:0000259" key="14">
    <source>
        <dbReference type="Pfam" id="PF02705"/>
    </source>
</evidence>
<evidence type="ECO:0000256" key="5">
    <source>
        <dbReference type="ARBA" id="ARBA00022519"/>
    </source>
</evidence>
<comment type="function">
    <text evidence="13">Transport of potassium into the cell. Likely operates as a K(+):H(+) symporter.</text>
</comment>
<keyword evidence="17" id="KW-1185">Reference proteome</keyword>
<dbReference type="Pfam" id="PF02705">
    <property type="entry name" value="K_trans"/>
    <property type="match status" value="1"/>
</dbReference>
<evidence type="ECO:0000256" key="13">
    <source>
        <dbReference type="HAMAP-Rule" id="MF_01522"/>
    </source>
</evidence>
<dbReference type="RefSeq" id="WP_377314974.1">
    <property type="nucleotide sequence ID" value="NZ_JBHUIY010000006.1"/>
</dbReference>
<keyword evidence="10 13" id="KW-1133">Transmembrane helix</keyword>
<comment type="subcellular location">
    <subcellularLocation>
        <location evidence="13">Cell membrane</location>
        <topology evidence="13">Multi-pass membrane protein</topology>
    </subcellularLocation>
    <subcellularLocation>
        <location evidence="1">Membrane</location>
        <topology evidence="1">Multi-pass membrane protein</topology>
    </subcellularLocation>
</comment>
<gene>
    <name evidence="13" type="primary">kup</name>
    <name evidence="16" type="ORF">ACFSNB_04950</name>
</gene>
<keyword evidence="11 13" id="KW-0406">Ion transport</keyword>
<evidence type="ECO:0000259" key="15">
    <source>
        <dbReference type="Pfam" id="PF22776"/>
    </source>
</evidence>
<dbReference type="PANTHER" id="PTHR30540:SF79">
    <property type="entry name" value="LOW AFFINITY POTASSIUM TRANSPORT SYSTEM PROTEIN KUP"/>
    <property type="match status" value="1"/>
</dbReference>
<evidence type="ECO:0000256" key="12">
    <source>
        <dbReference type="ARBA" id="ARBA00023136"/>
    </source>
</evidence>
<feature type="transmembrane region" description="Helical" evidence="13">
    <location>
        <begin position="119"/>
        <end position="139"/>
    </location>
</feature>
<dbReference type="EMBL" id="JBHUIY010000006">
    <property type="protein sequence ID" value="MFD2233146.1"/>
    <property type="molecule type" value="Genomic_DNA"/>
</dbReference>
<evidence type="ECO:0000256" key="9">
    <source>
        <dbReference type="ARBA" id="ARBA00022958"/>
    </source>
</evidence>
<feature type="transmembrane region" description="Helical" evidence="13">
    <location>
        <begin position="230"/>
        <end position="253"/>
    </location>
</feature>
<dbReference type="InterPro" id="IPR053952">
    <property type="entry name" value="K_trans_C"/>
</dbReference>
<dbReference type="HAMAP" id="MF_01522">
    <property type="entry name" value="Kup"/>
    <property type="match status" value="1"/>
</dbReference>
<feature type="transmembrane region" description="Helical" evidence="13">
    <location>
        <begin position="413"/>
        <end position="437"/>
    </location>
</feature>
<evidence type="ECO:0000256" key="1">
    <source>
        <dbReference type="ARBA" id="ARBA00004141"/>
    </source>
</evidence>
<keyword evidence="6 13" id="KW-0633">Potassium transport</keyword>
<evidence type="ECO:0000256" key="3">
    <source>
        <dbReference type="ARBA" id="ARBA00022448"/>
    </source>
</evidence>
<feature type="transmembrane region" description="Helical" evidence="13">
    <location>
        <begin position="386"/>
        <end position="406"/>
    </location>
</feature>
<name>A0ABW5C8A6_9PROT</name>
<feature type="transmembrane region" description="Helical" evidence="13">
    <location>
        <begin position="69"/>
        <end position="88"/>
    </location>
</feature>
<dbReference type="InterPro" id="IPR023051">
    <property type="entry name" value="Kup"/>
</dbReference>
<dbReference type="PANTHER" id="PTHR30540">
    <property type="entry name" value="OSMOTIC STRESS POTASSIUM TRANSPORTER"/>
    <property type="match status" value="1"/>
</dbReference>
<evidence type="ECO:0000313" key="16">
    <source>
        <dbReference type="EMBL" id="MFD2233146.1"/>
    </source>
</evidence>
<evidence type="ECO:0000256" key="11">
    <source>
        <dbReference type="ARBA" id="ARBA00023065"/>
    </source>
</evidence>
<evidence type="ECO:0000256" key="6">
    <source>
        <dbReference type="ARBA" id="ARBA00022538"/>
    </source>
</evidence>
<feature type="domain" description="K+ potassium transporter C-terminal" evidence="15">
    <location>
        <begin position="496"/>
        <end position="643"/>
    </location>
</feature>
<keyword evidence="12 13" id="KW-0472">Membrane</keyword>
<evidence type="ECO:0000256" key="7">
    <source>
        <dbReference type="ARBA" id="ARBA00022692"/>
    </source>
</evidence>
<feature type="transmembrane region" description="Helical" evidence="13">
    <location>
        <begin position="265"/>
        <end position="285"/>
    </location>
</feature>
<keyword evidence="5" id="KW-0997">Cell inner membrane</keyword>
<feature type="transmembrane region" description="Helical" evidence="13">
    <location>
        <begin position="189"/>
        <end position="210"/>
    </location>
</feature>